<feature type="domain" description="Protein kinase" evidence="8">
    <location>
        <begin position="13"/>
        <end position="270"/>
    </location>
</feature>
<dbReference type="SMART" id="SM00220">
    <property type="entry name" value="S_TKc"/>
    <property type="match status" value="1"/>
</dbReference>
<evidence type="ECO:0000256" key="4">
    <source>
        <dbReference type="ARBA" id="ARBA00022777"/>
    </source>
</evidence>
<keyword evidence="4" id="KW-0418">Kinase</keyword>
<dbReference type="PANTHER" id="PTHR43289">
    <property type="entry name" value="MITOGEN-ACTIVATED PROTEIN KINASE KINASE KINASE 20-RELATED"/>
    <property type="match status" value="1"/>
</dbReference>
<sequence length="437" mass="46712">MNPEVDKVYGGRYRLVKRIAIGGMGEVWEAQDEIILRNVAIKILKPEYMGDPGFLERFRTEARHAARVSHEGIADVYDYGEDSGHAFLVMELVPGESLATILEKEKSLAPNRVLDIMTQTARALHEAHDAGLVHRDIKPGNLLITPSGEVKITDFGIARVADQVSLTATGQVMGTVQYLAPEQATGKPATPATDVYSLGVVAYEAISGKRPFSGDTQMAIALAQINEPPPPLDESIDPAIRELILACLQKRPAERISSALELAQQAEKLLGKPAKGRANTRVIPVTPEVATATTLIDQQEETKPALVWPWIALIVALIITATILIAAMVSKPKPTPSPTPSQSTSQSPSPTPTESPTTPTTVVVLSSEVLGLNKDEVQVALSAKGLVVNLLPGDPLLTGDPKINTIYEANPLGSMPAGTTINLTYFVEGTPQTNPNG</sequence>
<dbReference type="GO" id="GO:0004674">
    <property type="term" value="F:protein serine/threonine kinase activity"/>
    <property type="evidence" value="ECO:0007669"/>
    <property type="project" value="UniProtKB-KW"/>
</dbReference>
<name>A0A6J7JUH3_9ZZZZ</name>
<dbReference type="InterPro" id="IPR008271">
    <property type="entry name" value="Ser/Thr_kinase_AS"/>
</dbReference>
<keyword evidence="7" id="KW-0812">Transmembrane</keyword>
<dbReference type="FunFam" id="1.10.510.10:FF:000021">
    <property type="entry name" value="Serine/threonine protein kinase"/>
    <property type="match status" value="1"/>
</dbReference>
<proteinExistence type="predicted"/>
<dbReference type="Gene3D" id="3.30.200.20">
    <property type="entry name" value="Phosphorylase Kinase, domain 1"/>
    <property type="match status" value="1"/>
</dbReference>
<dbReference type="Gene3D" id="1.10.510.10">
    <property type="entry name" value="Transferase(Phosphotransferase) domain 1"/>
    <property type="match status" value="1"/>
</dbReference>
<keyword evidence="7" id="KW-1133">Transmembrane helix</keyword>
<dbReference type="PROSITE" id="PS00108">
    <property type="entry name" value="PROTEIN_KINASE_ST"/>
    <property type="match status" value="1"/>
</dbReference>
<dbReference type="PANTHER" id="PTHR43289:SF6">
    <property type="entry name" value="SERINE_THREONINE-PROTEIN KINASE NEKL-3"/>
    <property type="match status" value="1"/>
</dbReference>
<evidence type="ECO:0000256" key="5">
    <source>
        <dbReference type="ARBA" id="ARBA00022840"/>
    </source>
</evidence>
<dbReference type="InterPro" id="IPR011009">
    <property type="entry name" value="Kinase-like_dom_sf"/>
</dbReference>
<dbReference type="SUPFAM" id="SSF56112">
    <property type="entry name" value="Protein kinase-like (PK-like)"/>
    <property type="match status" value="1"/>
</dbReference>
<dbReference type="PROSITE" id="PS50011">
    <property type="entry name" value="PROTEIN_KINASE_DOM"/>
    <property type="match status" value="1"/>
</dbReference>
<feature type="compositionally biased region" description="Low complexity" evidence="6">
    <location>
        <begin position="340"/>
        <end position="359"/>
    </location>
</feature>
<evidence type="ECO:0000256" key="7">
    <source>
        <dbReference type="SAM" id="Phobius"/>
    </source>
</evidence>
<evidence type="ECO:0000313" key="9">
    <source>
        <dbReference type="EMBL" id="CAB4946553.1"/>
    </source>
</evidence>
<dbReference type="FunFam" id="3.30.200.20:FF:000035">
    <property type="entry name" value="Serine/threonine protein kinase Stk1"/>
    <property type="match status" value="1"/>
</dbReference>
<gene>
    <name evidence="9" type="ORF">UFOPK3837_00159</name>
</gene>
<evidence type="ECO:0000256" key="2">
    <source>
        <dbReference type="ARBA" id="ARBA00022679"/>
    </source>
</evidence>
<dbReference type="EMBL" id="CAFBNO010000002">
    <property type="protein sequence ID" value="CAB4946553.1"/>
    <property type="molecule type" value="Genomic_DNA"/>
</dbReference>
<dbReference type="AlphaFoldDB" id="A0A6J7JUH3"/>
<accession>A0A6J7JUH3</accession>
<protein>
    <submittedName>
        <fullName evidence="9">Unannotated protein</fullName>
    </submittedName>
</protein>
<keyword evidence="7" id="KW-0472">Membrane</keyword>
<dbReference type="GO" id="GO:0005524">
    <property type="term" value="F:ATP binding"/>
    <property type="evidence" value="ECO:0007669"/>
    <property type="project" value="UniProtKB-KW"/>
</dbReference>
<keyword evidence="3" id="KW-0547">Nucleotide-binding</keyword>
<keyword evidence="5" id="KW-0067">ATP-binding</keyword>
<keyword evidence="2" id="KW-0808">Transferase</keyword>
<keyword evidence="1" id="KW-0723">Serine/threonine-protein kinase</keyword>
<organism evidence="9">
    <name type="scientific">freshwater metagenome</name>
    <dbReference type="NCBI Taxonomy" id="449393"/>
    <lineage>
        <taxon>unclassified sequences</taxon>
        <taxon>metagenomes</taxon>
        <taxon>ecological metagenomes</taxon>
    </lineage>
</organism>
<evidence type="ECO:0000256" key="6">
    <source>
        <dbReference type="SAM" id="MobiDB-lite"/>
    </source>
</evidence>
<reference evidence="9" key="1">
    <citation type="submission" date="2020-05" db="EMBL/GenBank/DDBJ databases">
        <authorList>
            <person name="Chiriac C."/>
            <person name="Salcher M."/>
            <person name="Ghai R."/>
            <person name="Kavagutti S V."/>
        </authorList>
    </citation>
    <scope>NUCLEOTIDE SEQUENCE</scope>
</reference>
<evidence type="ECO:0000259" key="8">
    <source>
        <dbReference type="PROSITE" id="PS50011"/>
    </source>
</evidence>
<evidence type="ECO:0000256" key="3">
    <source>
        <dbReference type="ARBA" id="ARBA00022741"/>
    </source>
</evidence>
<evidence type="ECO:0000256" key="1">
    <source>
        <dbReference type="ARBA" id="ARBA00022527"/>
    </source>
</evidence>
<dbReference type="Pfam" id="PF00069">
    <property type="entry name" value="Pkinase"/>
    <property type="match status" value="1"/>
</dbReference>
<dbReference type="InterPro" id="IPR000719">
    <property type="entry name" value="Prot_kinase_dom"/>
</dbReference>
<feature type="region of interest" description="Disordered" evidence="6">
    <location>
        <begin position="332"/>
        <end position="359"/>
    </location>
</feature>
<dbReference type="CDD" id="cd14014">
    <property type="entry name" value="STKc_PknB_like"/>
    <property type="match status" value="1"/>
</dbReference>
<feature type="transmembrane region" description="Helical" evidence="7">
    <location>
        <begin position="307"/>
        <end position="329"/>
    </location>
</feature>